<feature type="signal peptide" evidence="1">
    <location>
        <begin position="1"/>
        <end position="18"/>
    </location>
</feature>
<feature type="chain" id="PRO_5045380778" evidence="1">
    <location>
        <begin position="19"/>
        <end position="1383"/>
    </location>
</feature>
<protein>
    <submittedName>
        <fullName evidence="3">Caspase family protein</fullName>
    </submittedName>
</protein>
<dbReference type="Gene3D" id="3.40.50.1460">
    <property type="match status" value="1"/>
</dbReference>
<dbReference type="InterPro" id="IPR029030">
    <property type="entry name" value="Caspase-like_dom_sf"/>
</dbReference>
<dbReference type="InterPro" id="IPR011600">
    <property type="entry name" value="Pept_C14_caspase"/>
</dbReference>
<dbReference type="Gene3D" id="2.130.10.10">
    <property type="entry name" value="YVTN repeat-like/Quinoprotein amine dehydrogenase"/>
    <property type="match status" value="1"/>
</dbReference>
<evidence type="ECO:0000313" key="4">
    <source>
        <dbReference type="Proteomes" id="UP001610100"/>
    </source>
</evidence>
<gene>
    <name evidence="3" type="ORF">V8G58_13535</name>
</gene>
<dbReference type="Pfam" id="PF00656">
    <property type="entry name" value="Peptidase_C14"/>
    <property type="match status" value="1"/>
</dbReference>
<dbReference type="InterPro" id="IPR015943">
    <property type="entry name" value="WD40/YVTN_repeat-like_dom_sf"/>
</dbReference>
<comment type="caution">
    <text evidence="3">The sequence shown here is derived from an EMBL/GenBank/DDBJ whole genome shotgun (WGS) entry which is preliminary data.</text>
</comment>
<accession>A0ABW7N1I2</accession>
<keyword evidence="1" id="KW-0732">Signal</keyword>
<organism evidence="3 4">
    <name type="scientific">Gaetbulibacter aestuarii</name>
    <dbReference type="NCBI Taxonomy" id="1502358"/>
    <lineage>
        <taxon>Bacteria</taxon>
        <taxon>Pseudomonadati</taxon>
        <taxon>Bacteroidota</taxon>
        <taxon>Flavobacteriia</taxon>
        <taxon>Flavobacteriales</taxon>
        <taxon>Flavobacteriaceae</taxon>
        <taxon>Gaetbulibacter</taxon>
    </lineage>
</organism>
<dbReference type="SUPFAM" id="SSF52129">
    <property type="entry name" value="Caspase-like"/>
    <property type="match status" value="1"/>
</dbReference>
<sequence>MKIKLTLALFLFFLFVKAQESNTVKVNLKDYHSAKITDAVLSKDESYFISSDESGKVLMFKTKDYSYYKTIREGHGIPVKSLRLIVNDSILLFQQKYSFADGKTDSLFGVRLYDNKTVLSRKLTGDFVGNQDEFIIGASKNNSGIYVLEAFNTRFQPITKAFSSKHVSIASLSYSKTLVGFVTDTFGTQEDLVLVDTAVGKEIIETKIPENLNVLHLFFNKLDNQLFALTVDSEKNILSIFNLSKQKQFVNPVWETSWPYGRQPNIEAHYSGNQYRMIISSDLNMPVNPLVVNFKNNTFSEEVLKLRNGSHLSLEHPKKNDILFFPTFMSVYNSTVGFNVYNTNAKRVIDSFPKGNRKFYSGTFLPQNYWMILGRALNTSGIVTHFEPQIKLYEAGTFNNRFGKLSYQNYLEAKHDMIELPSQNFMFDKHTGIHPFYGYKKEGTENVYAFYKYDLIHDKITKIADEITNERTLVDYNNPQNMLLLSMQRYNNSGYVEPQEFVILKNEKPTKLNGLYKFGKFSVDGNYLLTVNKDNKIKVYQTKDLKQVFEEQLTEGTYSLFNMDATNFAVSNKYQTISLNSCNEASIIIAQDSITGKYKSQKMDCTNIKDLSYSNDKTAIILENFGLILNNKTFRFETSEFPENVSLNTNGTKVMLSFNNGKIVVYDSETFEPLGTTIQPDLVSHVFLSSEGYYFSNTNPEDYLIATSGGQSVPLQEVEKDYFKPEKVLGVFGEPNKDYVAVLKKAMQLKTDNYYNSSPKEDLITDTKKETFESGPGDLYVLSIGVSDYKQSNFNLTYADKDALDMAKIYGALDDETIKNYKTKFFGKQYNLTDSNYNVQASLKKYSEQFKSIGDLRCLSTDANYWLENDFRTYSLWIFKDKTTIPFNMPQGFEEDTYTSAIKTIFIHPDNTGFYIKSKDSIYFYNFVNKTFQTISLPFNDFQYDNTVPLTNDRWLHFEVKSDGLTNQAEILIAKNNASEIDQKITVNLDEYYEETTNNQPTLKSENQDYGYSFKATSSNGKHIIYSSLNDNVYYLNLNEQKIIPYKTRTNNDFDKYGDIYLSEDGSQFSVVSESSGDSKFEIRQYYTKGGFLKTITLNDDDELNLKAIACFNNDPRWIKASAALVEEEFLDSNNLLAENQPFSFKKTFVKHLTNADASSTNIKTTLKNFFNQAKPNDQVLVFLAGHGVLDKDLNYYFAPYDMDFNAVTKYGVSLNTIVESLKVIPSKNKLLLMDSCHSGNTLDMDNSGTVIVNTNSNLNQRGSKAKSTSKNSDFKVSDVISTLFEDFLSTSGITIVSASSGEDVAYENKAIGNGAFTSAYIKLLKKELMGNGYIIDESNLKQSIDLNNEVIEALMKDVMIITNGKQVPDLRELNKSSHLKMW</sequence>
<evidence type="ECO:0000313" key="3">
    <source>
        <dbReference type="EMBL" id="MFH6772960.1"/>
    </source>
</evidence>
<dbReference type="RefSeq" id="WP_344741994.1">
    <property type="nucleotide sequence ID" value="NZ_BAABAY010000007.1"/>
</dbReference>
<proteinExistence type="predicted"/>
<name>A0ABW7N1I2_9FLAO</name>
<evidence type="ECO:0000256" key="1">
    <source>
        <dbReference type="SAM" id="SignalP"/>
    </source>
</evidence>
<reference evidence="3 4" key="1">
    <citation type="submission" date="2024-02" db="EMBL/GenBank/DDBJ databases">
        <title>A Gaetbulibacter species isolated from tidal flats and genomic insights of their niches.</title>
        <authorList>
            <person name="Ye Y."/>
        </authorList>
    </citation>
    <scope>NUCLEOTIDE SEQUENCE [LARGE SCALE GENOMIC DNA]</scope>
    <source>
        <strain evidence="3 4">KYW382</strain>
    </source>
</reference>
<dbReference type="SUPFAM" id="SSF50998">
    <property type="entry name" value="Quinoprotein alcohol dehydrogenase-like"/>
    <property type="match status" value="2"/>
</dbReference>
<evidence type="ECO:0000259" key="2">
    <source>
        <dbReference type="Pfam" id="PF00656"/>
    </source>
</evidence>
<dbReference type="Proteomes" id="UP001610100">
    <property type="component" value="Unassembled WGS sequence"/>
</dbReference>
<keyword evidence="4" id="KW-1185">Reference proteome</keyword>
<dbReference type="InterPro" id="IPR011047">
    <property type="entry name" value="Quinoprotein_ADH-like_sf"/>
</dbReference>
<feature type="domain" description="Peptidase C14 caspase" evidence="2">
    <location>
        <begin position="1156"/>
        <end position="1370"/>
    </location>
</feature>
<dbReference type="EMBL" id="JBAWKB010000005">
    <property type="protein sequence ID" value="MFH6772960.1"/>
    <property type="molecule type" value="Genomic_DNA"/>
</dbReference>